<reference evidence="7 8" key="1">
    <citation type="journal article" date="2019" name="Mol. Ecol. Resour.">
        <title>Improving Illumina assemblies with Hi-C and long reads: an example with the North African dromedary.</title>
        <authorList>
            <person name="Elbers J.P."/>
            <person name="Rogers M.F."/>
            <person name="Perelman P.L."/>
            <person name="Proskuryakova A.A."/>
            <person name="Serdyukova N.A."/>
            <person name="Johnson W.E."/>
            <person name="Horin P."/>
            <person name="Corander J."/>
            <person name="Murphy D."/>
            <person name="Burger P.A."/>
        </authorList>
    </citation>
    <scope>NUCLEOTIDE SEQUENCE [LARGE SCALE GENOMIC DNA]</scope>
    <source>
        <strain evidence="7">Drom800</strain>
        <tissue evidence="7">Blood</tissue>
    </source>
</reference>
<dbReference type="Gene3D" id="3.30.710.10">
    <property type="entry name" value="Potassium Channel Kv1.1, Chain A"/>
    <property type="match status" value="3"/>
</dbReference>
<comment type="function">
    <text evidence="2">Acts as an inhibitor of BTK tyrosine kinase activity, thereby playing a role in B-cell development. Down-regulates BTK kinase activity, leading to interference with BTK-mediated calcium mobilization and NF-kappa-B-driven transcription.</text>
</comment>
<dbReference type="SUPFAM" id="SSF50985">
    <property type="entry name" value="RCC1/BLIP-II"/>
    <property type="match status" value="1"/>
</dbReference>
<gene>
    <name evidence="7" type="ORF">Cadr_000009956</name>
</gene>
<dbReference type="GO" id="GO:0019901">
    <property type="term" value="F:protein kinase binding"/>
    <property type="evidence" value="ECO:0007669"/>
    <property type="project" value="TreeGrafter"/>
</dbReference>
<dbReference type="SUPFAM" id="SSF48403">
    <property type="entry name" value="Ankyrin repeat"/>
    <property type="match status" value="1"/>
</dbReference>
<evidence type="ECO:0000256" key="1">
    <source>
        <dbReference type="ARBA" id="ARBA00022737"/>
    </source>
</evidence>
<dbReference type="InterPro" id="IPR000210">
    <property type="entry name" value="BTB/POZ_dom"/>
</dbReference>
<dbReference type="GO" id="GO:0016301">
    <property type="term" value="F:kinase activity"/>
    <property type="evidence" value="ECO:0007669"/>
    <property type="project" value="UniProtKB-KW"/>
</dbReference>
<dbReference type="EMBL" id="JWIN03000008">
    <property type="protein sequence ID" value="KAB1275347.1"/>
    <property type="molecule type" value="Genomic_DNA"/>
</dbReference>
<dbReference type="CDD" id="cd18301">
    <property type="entry name" value="BTB1_POZ_IBtk"/>
    <property type="match status" value="1"/>
</dbReference>
<feature type="repeat" description="RCC1" evidence="4">
    <location>
        <begin position="142"/>
        <end position="195"/>
    </location>
</feature>
<dbReference type="FunFam" id="1.25.40.20:FF:000090">
    <property type="entry name" value="inhibitor of Bruton tyrosine kinase isoform X1"/>
    <property type="match status" value="1"/>
</dbReference>
<protein>
    <submittedName>
        <fullName evidence="7">Inhibitor of Bruton tyrosine kinase</fullName>
    </submittedName>
</protein>
<dbReference type="Gene3D" id="2.130.10.30">
    <property type="entry name" value="Regulator of chromosome condensation 1/beta-lactamase-inhibitor protein II"/>
    <property type="match status" value="1"/>
</dbReference>
<dbReference type="InterPro" id="IPR051625">
    <property type="entry name" value="Signaling_Regulatory_Domain"/>
</dbReference>
<feature type="repeat" description="ANK" evidence="3">
    <location>
        <begin position="85"/>
        <end position="117"/>
    </location>
</feature>
<dbReference type="PROSITE" id="PS50088">
    <property type="entry name" value="ANK_REPEAT"/>
    <property type="match status" value="2"/>
</dbReference>
<keyword evidence="8" id="KW-1185">Reference proteome</keyword>
<keyword evidence="3" id="KW-0040">ANK repeat</keyword>
<dbReference type="PANTHER" id="PTHR22872">
    <property type="entry name" value="BTK-BINDING PROTEIN-RELATED"/>
    <property type="match status" value="1"/>
</dbReference>
<keyword evidence="1" id="KW-0677">Repeat</keyword>
<accession>A0A5N4DWA9</accession>
<dbReference type="Proteomes" id="UP000299084">
    <property type="component" value="Unassembled WGS sequence"/>
</dbReference>
<dbReference type="AlphaFoldDB" id="A0A5N4DWA9"/>
<evidence type="ECO:0000256" key="2">
    <source>
        <dbReference type="ARBA" id="ARBA00054263"/>
    </source>
</evidence>
<dbReference type="PROSITE" id="PS50097">
    <property type="entry name" value="BTB"/>
    <property type="match status" value="1"/>
</dbReference>
<dbReference type="GO" id="GO:0030292">
    <property type="term" value="F:protein tyrosine kinase inhibitor activity"/>
    <property type="evidence" value="ECO:0007669"/>
    <property type="project" value="TreeGrafter"/>
</dbReference>
<keyword evidence="7" id="KW-0808">Transferase</keyword>
<feature type="domain" description="BTB" evidence="6">
    <location>
        <begin position="564"/>
        <end position="644"/>
    </location>
</feature>
<dbReference type="InterPro" id="IPR011333">
    <property type="entry name" value="SKP1/BTB/POZ_sf"/>
</dbReference>
<evidence type="ECO:0000256" key="5">
    <source>
        <dbReference type="SAM" id="MobiDB-lite"/>
    </source>
</evidence>
<dbReference type="CDD" id="cd18500">
    <property type="entry name" value="BACK_IBtk"/>
    <property type="match status" value="1"/>
</dbReference>
<feature type="repeat" description="RCC1" evidence="4">
    <location>
        <begin position="248"/>
        <end position="302"/>
    </location>
</feature>
<feature type="repeat" description="RCC1" evidence="4">
    <location>
        <begin position="196"/>
        <end position="247"/>
    </location>
</feature>
<dbReference type="PROSITE" id="PS50297">
    <property type="entry name" value="ANK_REP_REGION"/>
    <property type="match status" value="1"/>
</dbReference>
<keyword evidence="7" id="KW-0418">Kinase</keyword>
<dbReference type="PANTHER" id="PTHR22872:SF2">
    <property type="entry name" value="INHIBITOR OF BRUTON TYROSINE KINASE"/>
    <property type="match status" value="1"/>
</dbReference>
<evidence type="ECO:0000313" key="8">
    <source>
        <dbReference type="Proteomes" id="UP000299084"/>
    </source>
</evidence>
<dbReference type="GO" id="GO:0005654">
    <property type="term" value="C:nucleoplasm"/>
    <property type="evidence" value="ECO:0007669"/>
    <property type="project" value="TreeGrafter"/>
</dbReference>
<dbReference type="SMART" id="SM00248">
    <property type="entry name" value="ANK"/>
    <property type="match status" value="2"/>
</dbReference>
<feature type="repeat" description="ANK" evidence="3">
    <location>
        <begin position="51"/>
        <end position="83"/>
    </location>
</feature>
<dbReference type="STRING" id="9838.ENSCDRP00005009109"/>
<proteinExistence type="predicted"/>
<dbReference type="InterPro" id="IPR009091">
    <property type="entry name" value="RCC1/BLIP-II"/>
</dbReference>
<feature type="compositionally biased region" description="Polar residues" evidence="5">
    <location>
        <begin position="946"/>
        <end position="961"/>
    </location>
</feature>
<dbReference type="Pfam" id="PF00651">
    <property type="entry name" value="BTB"/>
    <property type="match status" value="1"/>
</dbReference>
<dbReference type="InterPro" id="IPR000408">
    <property type="entry name" value="Reg_chr_condens"/>
</dbReference>
<evidence type="ECO:0000256" key="4">
    <source>
        <dbReference type="PROSITE-ProRule" id="PRU00235"/>
    </source>
</evidence>
<dbReference type="FunFam" id="2.130.10.30:FF:000011">
    <property type="entry name" value="inhibitor of Bruton tyrosine kinase isoform X2"/>
    <property type="match status" value="1"/>
</dbReference>
<dbReference type="Pfam" id="PF00415">
    <property type="entry name" value="RCC1"/>
    <property type="match status" value="3"/>
</dbReference>
<name>A0A5N4DWA9_CAMDR</name>
<dbReference type="PROSITE" id="PS50012">
    <property type="entry name" value="RCC1_3"/>
    <property type="match status" value="3"/>
</dbReference>
<feature type="region of interest" description="Disordered" evidence="5">
    <location>
        <begin position="931"/>
        <end position="970"/>
    </location>
</feature>
<dbReference type="InterPro" id="IPR036770">
    <property type="entry name" value="Ankyrin_rpt-contain_sf"/>
</dbReference>
<evidence type="ECO:0000259" key="6">
    <source>
        <dbReference type="PROSITE" id="PS50097"/>
    </source>
</evidence>
<evidence type="ECO:0000313" key="7">
    <source>
        <dbReference type="EMBL" id="KAB1275347.1"/>
    </source>
</evidence>
<comment type="caution">
    <text evidence="7">The sequence shown here is derived from an EMBL/GenBank/DDBJ whole genome shotgun (WGS) entry which is preliminary data.</text>
</comment>
<dbReference type="SUPFAM" id="SSF54695">
    <property type="entry name" value="POZ domain"/>
    <property type="match status" value="2"/>
</dbReference>
<dbReference type="InterPro" id="IPR002110">
    <property type="entry name" value="Ankyrin_rpt"/>
</dbReference>
<organism evidence="7 8">
    <name type="scientific">Camelus dromedarius</name>
    <name type="common">Dromedary</name>
    <name type="synonym">Arabian camel</name>
    <dbReference type="NCBI Taxonomy" id="9838"/>
    <lineage>
        <taxon>Eukaryota</taxon>
        <taxon>Metazoa</taxon>
        <taxon>Chordata</taxon>
        <taxon>Craniata</taxon>
        <taxon>Vertebrata</taxon>
        <taxon>Euteleostomi</taxon>
        <taxon>Mammalia</taxon>
        <taxon>Eutheria</taxon>
        <taxon>Laurasiatheria</taxon>
        <taxon>Artiodactyla</taxon>
        <taxon>Tylopoda</taxon>
        <taxon>Camelidae</taxon>
        <taxon>Camelus</taxon>
    </lineage>
</organism>
<dbReference type="PRINTS" id="PR00633">
    <property type="entry name" value="RCCNDNSATION"/>
</dbReference>
<dbReference type="Gene3D" id="1.25.40.20">
    <property type="entry name" value="Ankyrin repeat-containing domain"/>
    <property type="match status" value="2"/>
</dbReference>
<dbReference type="GO" id="GO:0005737">
    <property type="term" value="C:cytoplasm"/>
    <property type="evidence" value="ECO:0007669"/>
    <property type="project" value="TreeGrafter"/>
</dbReference>
<dbReference type="SMART" id="SM00225">
    <property type="entry name" value="BTB"/>
    <property type="match status" value="1"/>
</dbReference>
<evidence type="ECO:0000256" key="3">
    <source>
        <dbReference type="PROSITE-ProRule" id="PRU00023"/>
    </source>
</evidence>
<feature type="compositionally biased region" description="Basic residues" evidence="5">
    <location>
        <begin position="931"/>
        <end position="942"/>
    </location>
</feature>
<sequence>MNSSIPDCTSKCRSLKHALDVLSVVTKGSENQIKAFLSSHCYNAATIKDAFGRNALHLVSSCGKKGVLDWLIEKGVDPLVKDKESGWTALHRSIFYGHIDCVWSLLKHGVSLYIQDKEGLSALDLVMKDRPTHVVFKNTDPTDVYTWGDNTNFTLGHGSQNSKYHPELVDLFSRSGVYIKQVVLCKFHSVFLSQKGQVYTCGHGPGGRLGHGDEQTCLVPRLVEGLSGHNCSQVAAAKDHTVVLTEDGCVYTFGLNIFHQLGIIPPPSSCSVPRQMQAKYLKGRTIIGVAAGRFHTVLWTREAVYTMGLNGGQLGYLLDPNGEKCVTVPRQVSALHHKDIALSLVAASDGATVCVTTRGDIYLLAEYQCKKMASKQLNLKKVLVSGGHMEYKVDPEHLKENGGQKICILAMDGAGRVFCWRSVSSSLKQCRWAYPRQVFISDIALSRNEILFVTRDGEGFRGKWFEEKRKSSEKKEILSNLHNASPDVSCVSDINSVYERIRLEKLTFAHRAVSVSTDPSGCNFAVLQSDPKTSLYEIPAVSSSSFFEEFGKLLRETDEMDNIHDVTFQVGNRIFPAHKYILAVRSEFFQKLFLSDGTTLDFTDVYRKDEDSAGCHLFVIEKVHPDLFEYLLQFIYTDTCDFLTHGFKPRINLNKKTEEYQGTPNSHLNEMNSHEDNQKTAFEVYKNNQAHTISEKQKSKSRSSKKVKNVGEDDPVRMLQNVARKFGFSNLNSRLDGVRFENEEINVIVKKTGNKQKLSQKKCSFLCDVTMKSVDGKEFPCHKCVLCARLESQNVDFVCSVLVVADQLLITRLKEICEVALSEKLTLKNAAMLLEFAAMYNAEQLKLSCLQFIGLNMAALLEARSLDVLSDGVLKDLSVYYRKMIPAMDRRVITPYQDGPDISYLDVEDGDVFLKEEINLEQNYSESMFKKTKTKAKKKPRKRSDSSGGYNLSDIIQSPPSTGLLKSGKTNSVDSLPELLTSDSEGSYAGVGSPRDLQSPDFTTGFHSDKIEVCFYLFINALSSSDFISVKFVGWTLWINECVVKQLLCCFLVLSALPSWTSEPSCKLKKADKSVELHQRQIWGWLQNHKKVKTMLKMISHGVKLSQKQRKMIAMTTKENNSGMNSMESALTAPSRAPKPANAWYVLIFFLLN</sequence>
<dbReference type="Pfam" id="PF12796">
    <property type="entry name" value="Ank_2"/>
    <property type="match status" value="1"/>
</dbReference>